<dbReference type="Pfam" id="PF24081">
    <property type="entry name" value="PH_SLA1"/>
    <property type="match status" value="1"/>
</dbReference>
<dbReference type="GO" id="GO:0030674">
    <property type="term" value="F:protein-macromolecule adaptor activity"/>
    <property type="evidence" value="ECO:0007669"/>
    <property type="project" value="InterPro"/>
</dbReference>
<dbReference type="InterPro" id="IPR013761">
    <property type="entry name" value="SAM/pointed_sf"/>
</dbReference>
<feature type="region of interest" description="Disordered" evidence="19">
    <location>
        <begin position="1097"/>
        <end position="1127"/>
    </location>
</feature>
<evidence type="ECO:0000256" key="4">
    <source>
        <dbReference type="ARBA" id="ARBA00004413"/>
    </source>
</evidence>
<dbReference type="Pfam" id="PF03983">
    <property type="entry name" value="SHD1"/>
    <property type="match status" value="1"/>
</dbReference>
<dbReference type="GO" id="GO:0006897">
    <property type="term" value="P:endocytosis"/>
    <property type="evidence" value="ECO:0007669"/>
    <property type="project" value="UniProtKB-KW"/>
</dbReference>
<dbReference type="PROSITE" id="PS50002">
    <property type="entry name" value="SH3"/>
    <property type="match status" value="3"/>
</dbReference>
<dbReference type="STRING" id="576137.A0A1L7WM14"/>
<feature type="transmembrane region" description="Helical" evidence="20">
    <location>
        <begin position="169"/>
        <end position="191"/>
    </location>
</feature>
<evidence type="ECO:0000256" key="6">
    <source>
        <dbReference type="ARBA" id="ARBA00020357"/>
    </source>
</evidence>
<evidence type="ECO:0000256" key="9">
    <source>
        <dbReference type="ARBA" id="ARBA00022490"/>
    </source>
</evidence>
<feature type="compositionally biased region" description="Low complexity" evidence="19">
    <location>
        <begin position="1565"/>
        <end position="1583"/>
    </location>
</feature>
<keyword evidence="10" id="KW-0254">Endocytosis</keyword>
<dbReference type="PRINTS" id="PR00452">
    <property type="entry name" value="SH3DOMAIN"/>
</dbReference>
<dbReference type="InterPro" id="IPR001452">
    <property type="entry name" value="SH3_domain"/>
</dbReference>
<evidence type="ECO:0000256" key="5">
    <source>
        <dbReference type="ARBA" id="ARBA00007948"/>
    </source>
</evidence>
<evidence type="ECO:0000256" key="17">
    <source>
        <dbReference type="ARBA" id="ARBA00023212"/>
    </source>
</evidence>
<evidence type="ECO:0000256" key="10">
    <source>
        <dbReference type="ARBA" id="ARBA00022583"/>
    </source>
</evidence>
<dbReference type="Gene3D" id="1.20.1250.20">
    <property type="entry name" value="MFS general substrate transporter like domains"/>
    <property type="match status" value="1"/>
</dbReference>
<feature type="transmembrane region" description="Helical" evidence="20">
    <location>
        <begin position="402"/>
        <end position="422"/>
    </location>
</feature>
<keyword evidence="14 20" id="KW-1133">Transmembrane helix</keyword>
<evidence type="ECO:0000256" key="3">
    <source>
        <dbReference type="ARBA" id="ARBA00004141"/>
    </source>
</evidence>
<feature type="compositionally biased region" description="Polar residues" evidence="19">
    <location>
        <begin position="1594"/>
        <end position="1609"/>
    </location>
</feature>
<feature type="transmembrane region" description="Helical" evidence="20">
    <location>
        <begin position="143"/>
        <end position="163"/>
    </location>
</feature>
<evidence type="ECO:0000256" key="13">
    <source>
        <dbReference type="ARBA" id="ARBA00022753"/>
    </source>
</evidence>
<evidence type="ECO:0000256" key="2">
    <source>
        <dbReference type="ARBA" id="ARBA00004134"/>
    </source>
</evidence>
<feature type="compositionally biased region" description="Polar residues" evidence="19">
    <location>
        <begin position="999"/>
        <end position="1012"/>
    </location>
</feature>
<dbReference type="Pfam" id="PF07690">
    <property type="entry name" value="MFS_1"/>
    <property type="match status" value="1"/>
</dbReference>
<feature type="compositionally biased region" description="Basic and acidic residues" evidence="19">
    <location>
        <begin position="972"/>
        <end position="985"/>
    </location>
</feature>
<comment type="subcellular location">
    <subcellularLocation>
        <location evidence="4">Cell membrane</location>
        <topology evidence="4">Peripheral membrane protein</topology>
        <orientation evidence="4">Cytoplasmic side</orientation>
    </subcellularLocation>
    <subcellularLocation>
        <location evidence="2">Cytoplasm</location>
        <location evidence="2">Cytoskeleton</location>
        <location evidence="2">Actin patch</location>
    </subcellularLocation>
    <subcellularLocation>
        <location evidence="1">Endosome membrane</location>
        <topology evidence="1">Peripheral membrane protein</topology>
        <orientation evidence="1">Cytoplasmic side</orientation>
    </subcellularLocation>
    <subcellularLocation>
        <location evidence="3">Membrane</location>
        <topology evidence="3">Multi-pass membrane protein</topology>
    </subcellularLocation>
</comment>
<feature type="region of interest" description="Disordered" evidence="19">
    <location>
        <begin position="1543"/>
        <end position="1670"/>
    </location>
</feature>
<evidence type="ECO:0000256" key="14">
    <source>
        <dbReference type="ARBA" id="ARBA00022989"/>
    </source>
</evidence>
<dbReference type="Pfam" id="PF14604">
    <property type="entry name" value="SH3_9"/>
    <property type="match status" value="1"/>
</dbReference>
<dbReference type="GO" id="GO:0005886">
    <property type="term" value="C:plasma membrane"/>
    <property type="evidence" value="ECO:0007669"/>
    <property type="project" value="UniProtKB-SubCell"/>
</dbReference>
<evidence type="ECO:0000256" key="8">
    <source>
        <dbReference type="ARBA" id="ARBA00022448"/>
    </source>
</evidence>
<keyword evidence="8" id="KW-0813">Transport</keyword>
<dbReference type="CDD" id="cd11775">
    <property type="entry name" value="SH3_Sla1p_3"/>
    <property type="match status" value="1"/>
</dbReference>
<keyword evidence="15 20" id="KW-0472">Membrane</keyword>
<evidence type="ECO:0000259" key="21">
    <source>
        <dbReference type="PROSITE" id="PS50002"/>
    </source>
</evidence>
<feature type="compositionally biased region" description="Basic and acidic residues" evidence="19">
    <location>
        <begin position="1253"/>
        <end position="1265"/>
    </location>
</feature>
<feature type="domain" description="SH3" evidence="21">
    <location>
        <begin position="576"/>
        <end position="633"/>
    </location>
</feature>
<keyword evidence="9" id="KW-0963">Cytoplasm</keyword>
<dbReference type="SUPFAM" id="SSF50044">
    <property type="entry name" value="SH3-domain"/>
    <property type="match status" value="3"/>
</dbReference>
<feature type="compositionally biased region" description="Basic and acidic residues" evidence="19">
    <location>
        <begin position="1015"/>
        <end position="1039"/>
    </location>
</feature>
<evidence type="ECO:0000256" key="1">
    <source>
        <dbReference type="ARBA" id="ARBA00004125"/>
    </source>
</evidence>
<reference evidence="23 24" key="1">
    <citation type="submission" date="2016-03" db="EMBL/GenBank/DDBJ databases">
        <authorList>
            <person name="Ploux O."/>
        </authorList>
    </citation>
    <scope>NUCLEOTIDE SEQUENCE [LARGE SCALE GENOMIC DNA]</scope>
    <source>
        <strain evidence="23 24">UAMH 11012</strain>
    </source>
</reference>
<dbReference type="Gene3D" id="2.30.30.40">
    <property type="entry name" value="SH3 Domains"/>
    <property type="match status" value="3"/>
</dbReference>
<dbReference type="InterPro" id="IPR035800">
    <property type="entry name" value="Sla1_SH3_1"/>
</dbReference>
<feature type="transmembrane region" description="Helical" evidence="20">
    <location>
        <begin position="203"/>
        <end position="224"/>
    </location>
</feature>
<feature type="domain" description="SH3" evidence="21">
    <location>
        <begin position="508"/>
        <end position="575"/>
    </location>
</feature>
<dbReference type="InterPro" id="IPR036259">
    <property type="entry name" value="MFS_trans_sf"/>
</dbReference>
<feature type="domain" description="Major facilitator superfamily (MFS) profile" evidence="22">
    <location>
        <begin position="76"/>
        <end position="526"/>
    </location>
</feature>
<feature type="transmembrane region" description="Helical" evidence="20">
    <location>
        <begin position="378"/>
        <end position="396"/>
    </location>
</feature>
<evidence type="ECO:0000256" key="15">
    <source>
        <dbReference type="ARBA" id="ARBA00023136"/>
    </source>
</evidence>
<dbReference type="Gene3D" id="2.30.30.700">
    <property type="entry name" value="SLA1 homology domain 1"/>
    <property type="match status" value="1"/>
</dbReference>
<organism evidence="23 24">
    <name type="scientific">Phialocephala subalpina</name>
    <dbReference type="NCBI Taxonomy" id="576137"/>
    <lineage>
        <taxon>Eukaryota</taxon>
        <taxon>Fungi</taxon>
        <taxon>Dikarya</taxon>
        <taxon>Ascomycota</taxon>
        <taxon>Pezizomycotina</taxon>
        <taxon>Leotiomycetes</taxon>
        <taxon>Helotiales</taxon>
        <taxon>Mollisiaceae</taxon>
        <taxon>Phialocephala</taxon>
        <taxon>Phialocephala fortinii species complex</taxon>
    </lineage>
</organism>
<evidence type="ECO:0000256" key="18">
    <source>
        <dbReference type="PROSITE-ProRule" id="PRU00192"/>
    </source>
</evidence>
<keyword evidence="11 20" id="KW-0812">Transmembrane</keyword>
<feature type="compositionally biased region" description="Gly residues" evidence="19">
    <location>
        <begin position="1219"/>
        <end position="1229"/>
    </location>
</feature>
<feature type="transmembrane region" description="Helical" evidence="20">
    <location>
        <begin position="114"/>
        <end position="136"/>
    </location>
</feature>
<keyword evidence="16" id="KW-0009">Actin-binding</keyword>
<evidence type="ECO:0000313" key="23">
    <source>
        <dbReference type="EMBL" id="CZR53821.1"/>
    </source>
</evidence>
<feature type="domain" description="SH3" evidence="21">
    <location>
        <begin position="881"/>
        <end position="943"/>
    </location>
</feature>
<feature type="transmembrane region" description="Helical" evidence="20">
    <location>
        <begin position="434"/>
        <end position="455"/>
    </location>
</feature>
<keyword evidence="12" id="KW-0677">Repeat</keyword>
<dbReference type="InterPro" id="IPR035821">
    <property type="entry name" value="Sla1_SH3_3"/>
</dbReference>
<dbReference type="CDD" id="cd09532">
    <property type="entry name" value="SAM_SLA1_fungal"/>
    <property type="match status" value="1"/>
</dbReference>
<feature type="compositionally biased region" description="Pro residues" evidence="19">
    <location>
        <begin position="1344"/>
        <end position="1361"/>
    </location>
</feature>
<dbReference type="InterPro" id="IPR011701">
    <property type="entry name" value="MFS"/>
</dbReference>
<evidence type="ECO:0000256" key="12">
    <source>
        <dbReference type="ARBA" id="ARBA00022737"/>
    </source>
</evidence>
<accession>A0A1L7WM14</accession>
<keyword evidence="24" id="KW-1185">Reference proteome</keyword>
<feature type="compositionally biased region" description="Low complexity" evidence="19">
    <location>
        <begin position="1371"/>
        <end position="1397"/>
    </location>
</feature>
<evidence type="ECO:0000256" key="19">
    <source>
        <dbReference type="SAM" id="MobiDB-lite"/>
    </source>
</evidence>
<evidence type="ECO:0000256" key="7">
    <source>
        <dbReference type="ARBA" id="ARBA00022443"/>
    </source>
</evidence>
<dbReference type="InterPro" id="IPR007131">
    <property type="entry name" value="SHD1"/>
</dbReference>
<dbReference type="PROSITE" id="PS50850">
    <property type="entry name" value="MFS"/>
    <property type="match status" value="1"/>
</dbReference>
<proteinExistence type="inferred from homology"/>
<feature type="transmembrane region" description="Helical" evidence="20">
    <location>
        <begin position="76"/>
        <end position="94"/>
    </location>
</feature>
<dbReference type="GO" id="GO:0042802">
    <property type="term" value="F:identical protein binding"/>
    <property type="evidence" value="ECO:0007669"/>
    <property type="project" value="InterPro"/>
</dbReference>
<dbReference type="SMART" id="SM00326">
    <property type="entry name" value="SH3"/>
    <property type="match status" value="3"/>
</dbReference>
<dbReference type="Proteomes" id="UP000184330">
    <property type="component" value="Unassembled WGS sequence"/>
</dbReference>
<keyword evidence="7 18" id="KW-0728">SH3 domain</keyword>
<feature type="transmembrane region" description="Helical" evidence="20">
    <location>
        <begin position="354"/>
        <end position="371"/>
    </location>
</feature>
<gene>
    <name evidence="23" type="ORF">PAC_03703</name>
</gene>
<sequence>MATSSDENHSRLEREGEENGFKDQDPDAKYTLLADTTQTSINPDQLDREREGDGDVSVEELTALERRLVRKIDWRLCTIAGILCSLNLLDSGIISSASVTSIFEDLGMGVGNRYSVSILVYTVASVTFQLPATLLVRALGPRVMFGCITVMFGVITMCTAFITTWTQMVGLRILLGIAQSAIFPGLSYLISTWYTRKEQQLRFAFLQSGEVTVVGFGGFLNFGLNHLNGKGGLAGWRWMFLVQGLIAIIVGFATYFWIPEFPDSAEKSFHFLMPEEQDLATARVQDDRGDVKVEEFSWRQCLVHFTNPMLYGFCSLYFCLNLVSTSLSYFLPIILQSGMGFSEDQAILLSAPPYFYAVIPVVLSSIVGDYYQLRGLVITFNCVCTIIGFSMLGFSSQVTVRYIGTYLATGAYVSNWAAMTAYQTSNITGQWKRATFAAAITACNGLGGIAGSFIVRQKEAPRYMTAIWNGPPEITWGYLIKNGSQNSNHLELSRGFPGLCQLSVLKMGFLGVYKAVYDYVPQGESELAISEGDILYVLEKSGEDDWWRAKKKASGDDDDEPVGLIPNNYVEEAEPASHARALYDYTRQTDEELSFTEDAQLEVFDTSDPDWILVGLDGEYGFAPANYIELGDADEASPPASTPAPPSLPRRPAVVEEEEEPAPLPPSPQSPSYNPAASLANVLNQRKTSAPAARAPPQFTPEASDEDEGPPPSMPARPGSIARPPETIETHIPMRAPSSSEGPKASPPYNRASFNRSIDDEVASHAPGGFHMYNINEMVEVMGKRKKMPTTLGINTATGVILIAPEKARDGPEQKWTADQMTHYSIEGKHIFLELVKPSKSIDFHAGAKDTAQEIVSALGELAGAVRAGGLREIIMAGSGSSQKKGQVLYDFMAQGDDEVTVAVGDEVIVINDTKSEEWWQVRRLRNGKEGVVPSSYVEITGTVNTSSNSGVNAGKSLIEQNRLEEERLAKESLKAARREEESRGSEVGPGMRLPERASSLSARDSSNNHGQQRSRHDGRHDSSSRASKSKPDPTKVRTWTDRSKSFSVEAQFLALKDGKINLHKMNGVKIAVPVSKMSVEDLEYVEKMTGISLDEDKPLSDIKKQRARQQERPRDTSNGSGAGATIERAPAKPEYDWFQFFLSCDVAVGLCERYAQAFNRDSMDESVLPDIDATVLRTLGLREGDIIKVMRFLDKKYNRAGAKRNVSFGGEEVIDGESSGGLFSGPGGTLKNNTRKGRPAPAVQTNDTVDADAFKQEPKEKKQEGVATPLASVSAPAQKDPARGGFDDDAWDVKPSKQPAPATISQPPQSVLAPTPAAPSLTGGMQELSLLSQPLEPVKAQPTAPPQPPPQQQQAPPPVTPSIFAGIGNQQTGIPQQQTGLPPQQTGAMNPQFNQMNQMNSGLNIARQRPAPPPQFQSQGNLMIPAPPSRPLSAPNANQQSAFSLPPLQPQTTGMQNSAGYQQQIAPPGQSLNDIRMQQQYTGFNGPQNPQNFNAQNPQMFQNQQQQPQGFNQFNPGMQQQNGGFQYPIQTGMPQQNFMNTGLNNGGGPFADPRPQQFSPIQPQPTGFQSSFPQQQFPQPTGINSFLPPPLQPQQTGAQPQNGFQSTFNPPPVPPIPQQHSLQPLVPQKTGPPPPVRFGVSGDTKKLMPQATGRRANLSQATPQNPFGF</sequence>
<dbReference type="SUPFAM" id="SSF103473">
    <property type="entry name" value="MFS general substrate transporter"/>
    <property type="match status" value="1"/>
</dbReference>
<evidence type="ECO:0000256" key="16">
    <source>
        <dbReference type="ARBA" id="ARBA00023203"/>
    </source>
</evidence>
<feature type="region of interest" description="Disordered" evidence="19">
    <location>
        <begin position="1"/>
        <end position="28"/>
    </location>
</feature>
<dbReference type="PANTHER" id="PTHR43791:SF58">
    <property type="entry name" value="TRANSPORTER, PUTATIVE (AFU_ORTHOLOGUE AFUA_8G04470)-RELATED"/>
    <property type="match status" value="1"/>
</dbReference>
<protein>
    <recommendedName>
        <fullName evidence="6">Actin cytoskeleton-regulatory complex protein SLA1</fullName>
    </recommendedName>
</protein>
<dbReference type="GO" id="GO:0030479">
    <property type="term" value="C:actin cortical patch"/>
    <property type="evidence" value="ECO:0007669"/>
    <property type="project" value="UniProtKB-SubCell"/>
</dbReference>
<dbReference type="GO" id="GO:0022857">
    <property type="term" value="F:transmembrane transporter activity"/>
    <property type="evidence" value="ECO:0007669"/>
    <property type="project" value="InterPro"/>
</dbReference>
<evidence type="ECO:0000259" key="22">
    <source>
        <dbReference type="PROSITE" id="PS50850"/>
    </source>
</evidence>
<feature type="transmembrane region" description="Helical" evidence="20">
    <location>
        <begin position="236"/>
        <end position="258"/>
    </location>
</feature>
<feature type="region of interest" description="Disordered" evidence="19">
    <location>
        <begin position="632"/>
        <end position="753"/>
    </location>
</feature>
<feature type="compositionally biased region" description="Polar residues" evidence="19">
    <location>
        <begin position="1658"/>
        <end position="1670"/>
    </location>
</feature>
<comment type="similarity">
    <text evidence="5">Belongs to the SLA1 family.</text>
</comment>
<dbReference type="InterPro" id="IPR020846">
    <property type="entry name" value="MFS_dom"/>
</dbReference>
<feature type="transmembrane region" description="Helical" evidence="20">
    <location>
        <begin position="309"/>
        <end position="334"/>
    </location>
</feature>
<dbReference type="InterPro" id="IPR056996">
    <property type="entry name" value="PH_SLA1"/>
</dbReference>
<dbReference type="OrthoDB" id="26539at2759"/>
<feature type="compositionally biased region" description="Basic and acidic residues" evidence="19">
    <location>
        <begin position="1281"/>
        <end position="1296"/>
    </location>
</feature>
<dbReference type="GO" id="GO:0010008">
    <property type="term" value="C:endosome membrane"/>
    <property type="evidence" value="ECO:0007669"/>
    <property type="project" value="UniProtKB-SubCell"/>
</dbReference>
<dbReference type="GO" id="GO:0043130">
    <property type="term" value="F:ubiquitin binding"/>
    <property type="evidence" value="ECO:0007669"/>
    <property type="project" value="InterPro"/>
</dbReference>
<keyword evidence="13" id="KW-0967">Endosome</keyword>
<dbReference type="EMBL" id="FJOG01000004">
    <property type="protein sequence ID" value="CZR53821.1"/>
    <property type="molecule type" value="Genomic_DNA"/>
</dbReference>
<dbReference type="InterPro" id="IPR036028">
    <property type="entry name" value="SH3-like_dom_sf"/>
</dbReference>
<dbReference type="Pfam" id="PF00018">
    <property type="entry name" value="SH3_1"/>
    <property type="match status" value="2"/>
</dbReference>
<keyword evidence="17" id="KW-0206">Cytoskeleton</keyword>
<dbReference type="CDD" id="cd11773">
    <property type="entry name" value="SH3_Sla1p_1"/>
    <property type="match status" value="1"/>
</dbReference>
<dbReference type="PANTHER" id="PTHR43791">
    <property type="entry name" value="PERMEASE-RELATED"/>
    <property type="match status" value="1"/>
</dbReference>
<evidence type="ECO:0000256" key="20">
    <source>
        <dbReference type="SAM" id="Phobius"/>
    </source>
</evidence>
<feature type="compositionally biased region" description="Basic and acidic residues" evidence="19">
    <location>
        <begin position="1097"/>
        <end position="1116"/>
    </location>
</feature>
<dbReference type="CDD" id="cd11774">
    <property type="entry name" value="SH3_Sla1p_2"/>
    <property type="match status" value="1"/>
</dbReference>
<evidence type="ECO:0000313" key="24">
    <source>
        <dbReference type="Proteomes" id="UP000184330"/>
    </source>
</evidence>
<dbReference type="Gene3D" id="1.10.150.50">
    <property type="entry name" value="Transcription Factor, Ets-1"/>
    <property type="match status" value="1"/>
</dbReference>
<feature type="region of interest" description="Disordered" evidence="19">
    <location>
        <begin position="972"/>
        <end position="1039"/>
    </location>
</feature>
<feature type="region of interest" description="Disordered" evidence="19">
    <location>
        <begin position="1216"/>
        <end position="1397"/>
    </location>
</feature>
<feature type="compositionally biased region" description="Pro residues" evidence="19">
    <location>
        <begin position="640"/>
        <end position="649"/>
    </location>
</feature>
<name>A0A1L7WM14_9HELO</name>
<dbReference type="GO" id="GO:0003779">
    <property type="term" value="F:actin binding"/>
    <property type="evidence" value="ECO:0007669"/>
    <property type="project" value="UniProtKB-KW"/>
</dbReference>
<evidence type="ECO:0000256" key="11">
    <source>
        <dbReference type="ARBA" id="ARBA00022692"/>
    </source>
</evidence>